<dbReference type="Proteomes" id="UP000464524">
    <property type="component" value="Chromosome"/>
</dbReference>
<keyword evidence="3" id="KW-1185">Reference proteome</keyword>
<accession>A0A857JM04</accession>
<gene>
    <name evidence="2" type="ORF">FX988_03171</name>
</gene>
<dbReference type="EMBL" id="CP047656">
    <property type="protein sequence ID" value="QHJ12913.1"/>
    <property type="molecule type" value="Genomic_DNA"/>
</dbReference>
<keyword evidence="1" id="KW-0472">Membrane</keyword>
<keyword evidence="1" id="KW-0812">Transmembrane</keyword>
<dbReference type="AlphaFoldDB" id="A0A857JM04"/>
<evidence type="ECO:0000313" key="2">
    <source>
        <dbReference type="EMBL" id="QHJ12913.1"/>
    </source>
</evidence>
<keyword evidence="1" id="KW-1133">Transmembrane helix</keyword>
<evidence type="ECO:0000313" key="3">
    <source>
        <dbReference type="Proteomes" id="UP000464524"/>
    </source>
</evidence>
<dbReference type="KEGG" id="pmes:FX988_03171"/>
<feature type="transmembrane region" description="Helical" evidence="1">
    <location>
        <begin position="61"/>
        <end position="80"/>
    </location>
</feature>
<dbReference type="OrthoDB" id="6227277at2"/>
<reference evidence="2 3" key="1">
    <citation type="submission" date="2019-12" db="EMBL/GenBank/DDBJ databases">
        <title>Genome sequencing and assembly of endphytes of Porphyra tenera.</title>
        <authorList>
            <person name="Park J.M."/>
            <person name="Shin R."/>
            <person name="Jo S.H."/>
        </authorList>
    </citation>
    <scope>NUCLEOTIDE SEQUENCE [LARGE SCALE GENOMIC DNA]</scope>
    <source>
        <strain evidence="2 3">GPM4</strain>
    </source>
</reference>
<organism evidence="2 3">
    <name type="scientific">Paraglaciecola mesophila</name>
    <dbReference type="NCBI Taxonomy" id="197222"/>
    <lineage>
        <taxon>Bacteria</taxon>
        <taxon>Pseudomonadati</taxon>
        <taxon>Pseudomonadota</taxon>
        <taxon>Gammaproteobacteria</taxon>
        <taxon>Alteromonadales</taxon>
        <taxon>Alteromonadaceae</taxon>
        <taxon>Paraglaciecola</taxon>
    </lineage>
</organism>
<evidence type="ECO:0000256" key="1">
    <source>
        <dbReference type="SAM" id="Phobius"/>
    </source>
</evidence>
<proteinExistence type="predicted"/>
<name>A0A857JM04_9ALTE</name>
<dbReference type="RefSeq" id="WP_160181065.1">
    <property type="nucleotide sequence ID" value="NZ_CP047656.1"/>
</dbReference>
<protein>
    <submittedName>
        <fullName evidence="2">Uncharacterized protein</fullName>
    </submittedName>
</protein>
<sequence length="177" mass="20066">MRKPDFEHALQDKLAKLDKHKQPERDLWPGIELALVKQEDQARNVHDLSDKKVRVNSNRLYWGRAAALAATVAVIALVSWKGVLQNDDMISGDELVAALSAQHEEQKKALLVQFEGENALTNNWQQQLAELDNAAEAIKKALLNEPDNMALLKMLQSVHQQQINLIERVHSPKWSQI</sequence>